<sequence>MKRQTPKQTQRAKSLRATQTEAEGLLWSVLRGKQLCEMKFRRQHPIEPFFVDFACVAERLVVELDGEYHDSVQQKDLRRQEYLVGRGWTVIRFTNEEVLRDVDSVLIAIASNAGIPFSFRNRTNKRSGMLSEKSPNTSIPLPHPAATASDLPEGR</sequence>
<dbReference type="EMBL" id="SJPX01000002">
    <property type="protein sequence ID" value="TWU55200.1"/>
    <property type="molecule type" value="Genomic_DNA"/>
</dbReference>
<dbReference type="PANTHER" id="PTHR38590:SF1">
    <property type="entry name" value="BLL0828 PROTEIN"/>
    <property type="match status" value="1"/>
</dbReference>
<evidence type="ECO:0000256" key="1">
    <source>
        <dbReference type="SAM" id="MobiDB-lite"/>
    </source>
</evidence>
<dbReference type="SUPFAM" id="SSF52980">
    <property type="entry name" value="Restriction endonuclease-like"/>
    <property type="match status" value="1"/>
</dbReference>
<gene>
    <name evidence="3" type="ORF">Poly59_14970</name>
</gene>
<dbReference type="AlphaFoldDB" id="A0A5C6F3V4"/>
<dbReference type="RefSeq" id="WP_146533435.1">
    <property type="nucleotide sequence ID" value="NZ_SJPX01000002.1"/>
</dbReference>
<dbReference type="InterPro" id="IPR007569">
    <property type="entry name" value="DUF559"/>
</dbReference>
<dbReference type="PANTHER" id="PTHR38590">
    <property type="entry name" value="BLL0828 PROTEIN"/>
    <property type="match status" value="1"/>
</dbReference>
<dbReference type="CDD" id="cd01038">
    <property type="entry name" value="Endonuclease_DUF559"/>
    <property type="match status" value="1"/>
</dbReference>
<accession>A0A5C6F3V4</accession>
<dbReference type="InterPro" id="IPR047216">
    <property type="entry name" value="Endonuclease_DUF559_bact"/>
</dbReference>
<keyword evidence="4" id="KW-1185">Reference proteome</keyword>
<dbReference type="Proteomes" id="UP000317977">
    <property type="component" value="Unassembled WGS sequence"/>
</dbReference>
<reference evidence="3 4" key="1">
    <citation type="submission" date="2019-02" db="EMBL/GenBank/DDBJ databases">
        <title>Deep-cultivation of Planctomycetes and their phenomic and genomic characterization uncovers novel biology.</title>
        <authorList>
            <person name="Wiegand S."/>
            <person name="Jogler M."/>
            <person name="Boedeker C."/>
            <person name="Pinto D."/>
            <person name="Vollmers J."/>
            <person name="Rivas-Marin E."/>
            <person name="Kohn T."/>
            <person name="Peeters S.H."/>
            <person name="Heuer A."/>
            <person name="Rast P."/>
            <person name="Oberbeckmann S."/>
            <person name="Bunk B."/>
            <person name="Jeske O."/>
            <person name="Meyerdierks A."/>
            <person name="Storesund J.E."/>
            <person name="Kallscheuer N."/>
            <person name="Luecker S."/>
            <person name="Lage O.M."/>
            <person name="Pohl T."/>
            <person name="Merkel B.J."/>
            <person name="Hornburger P."/>
            <person name="Mueller R.-W."/>
            <person name="Bruemmer F."/>
            <person name="Labrenz M."/>
            <person name="Spormann A.M."/>
            <person name="Op Den Camp H."/>
            <person name="Overmann J."/>
            <person name="Amann R."/>
            <person name="Jetten M.S.M."/>
            <person name="Mascher T."/>
            <person name="Medema M.H."/>
            <person name="Devos D.P."/>
            <person name="Kaster A.-K."/>
            <person name="Ovreas L."/>
            <person name="Rohde M."/>
            <person name="Galperin M.Y."/>
            <person name="Jogler C."/>
        </authorList>
    </citation>
    <scope>NUCLEOTIDE SEQUENCE [LARGE SCALE GENOMIC DNA]</scope>
    <source>
        <strain evidence="3 4">Poly59</strain>
    </source>
</reference>
<feature type="domain" description="DUF559" evidence="2">
    <location>
        <begin position="7"/>
        <end position="110"/>
    </location>
</feature>
<dbReference type="InterPro" id="IPR011335">
    <property type="entry name" value="Restrct_endonuc-II-like"/>
</dbReference>
<evidence type="ECO:0000259" key="2">
    <source>
        <dbReference type="Pfam" id="PF04480"/>
    </source>
</evidence>
<evidence type="ECO:0000313" key="3">
    <source>
        <dbReference type="EMBL" id="TWU55200.1"/>
    </source>
</evidence>
<proteinExistence type="predicted"/>
<feature type="region of interest" description="Disordered" evidence="1">
    <location>
        <begin position="126"/>
        <end position="155"/>
    </location>
</feature>
<evidence type="ECO:0000313" key="4">
    <source>
        <dbReference type="Proteomes" id="UP000317977"/>
    </source>
</evidence>
<dbReference type="Pfam" id="PF04480">
    <property type="entry name" value="DUF559"/>
    <property type="match status" value="1"/>
</dbReference>
<dbReference type="Gene3D" id="3.40.960.10">
    <property type="entry name" value="VSR Endonuclease"/>
    <property type="match status" value="1"/>
</dbReference>
<comment type="caution">
    <text evidence="3">The sequence shown here is derived from an EMBL/GenBank/DDBJ whole genome shotgun (WGS) entry which is preliminary data.</text>
</comment>
<name>A0A5C6F3V4_9BACT</name>
<dbReference type="OrthoDB" id="9798754at2"/>
<organism evidence="3 4">
    <name type="scientific">Rubripirellula reticaptiva</name>
    <dbReference type="NCBI Taxonomy" id="2528013"/>
    <lineage>
        <taxon>Bacteria</taxon>
        <taxon>Pseudomonadati</taxon>
        <taxon>Planctomycetota</taxon>
        <taxon>Planctomycetia</taxon>
        <taxon>Pirellulales</taxon>
        <taxon>Pirellulaceae</taxon>
        <taxon>Rubripirellula</taxon>
    </lineage>
</organism>
<protein>
    <recommendedName>
        <fullName evidence="2">DUF559 domain-containing protein</fullName>
    </recommendedName>
</protein>